<dbReference type="InterPro" id="IPR005174">
    <property type="entry name" value="KIB1-4_b-propeller"/>
</dbReference>
<dbReference type="Proteomes" id="UP000623129">
    <property type="component" value="Unassembled WGS sequence"/>
</dbReference>
<comment type="caution">
    <text evidence="2">The sequence shown here is derived from an EMBL/GenBank/DDBJ whole genome shotgun (WGS) entry which is preliminary data.</text>
</comment>
<evidence type="ECO:0000313" key="2">
    <source>
        <dbReference type="EMBL" id="KAF3341248.1"/>
    </source>
</evidence>
<feature type="domain" description="KIB1-4 beta-propeller" evidence="1">
    <location>
        <begin position="12"/>
        <end position="166"/>
    </location>
</feature>
<keyword evidence="3" id="KW-1185">Reference proteome</keyword>
<protein>
    <recommendedName>
        <fullName evidence="1">KIB1-4 beta-propeller domain-containing protein</fullName>
    </recommendedName>
</protein>
<proteinExistence type="predicted"/>
<gene>
    <name evidence="2" type="ORF">FCM35_KLT10092</name>
</gene>
<dbReference type="EMBL" id="SWLB01000002">
    <property type="protein sequence ID" value="KAF3341248.1"/>
    <property type="molecule type" value="Genomic_DNA"/>
</dbReference>
<dbReference type="OrthoDB" id="677441at2759"/>
<evidence type="ECO:0000259" key="1">
    <source>
        <dbReference type="Pfam" id="PF03478"/>
    </source>
</evidence>
<dbReference type="AlphaFoldDB" id="A0A833VYV1"/>
<dbReference type="PANTHER" id="PTHR44259:SF107">
    <property type="entry name" value="F-BOX PROTEIN SKIP23-LIKE"/>
    <property type="match status" value="1"/>
</dbReference>
<name>A0A833VYV1_9POAL</name>
<sequence length="208" mass="24240">MGEDIATRKRIFFDLSESKHYYMDLPELHNQFVCGSSFGWLFTLDIALNIRMLNPFTRESYDLPRLYFRHQGKLIKCRQHGLVYKVILDGDPNERSDFTVMLIGCYHKKIAFWKQGDSTWTLPLFPYSYHYTRVNDIIFSKGKFYGVVRHQFADQFFFVDVGPDSKLIYTASTSKENSDDSRILQVPSGVQRRIVAHTMGQREGGALL</sequence>
<dbReference type="Pfam" id="PF03478">
    <property type="entry name" value="Beta-prop_KIB1-4"/>
    <property type="match status" value="1"/>
</dbReference>
<dbReference type="PANTHER" id="PTHR44259">
    <property type="entry name" value="OS07G0183000 PROTEIN-RELATED"/>
    <property type="match status" value="1"/>
</dbReference>
<organism evidence="2 3">
    <name type="scientific">Carex littledalei</name>
    <dbReference type="NCBI Taxonomy" id="544730"/>
    <lineage>
        <taxon>Eukaryota</taxon>
        <taxon>Viridiplantae</taxon>
        <taxon>Streptophyta</taxon>
        <taxon>Embryophyta</taxon>
        <taxon>Tracheophyta</taxon>
        <taxon>Spermatophyta</taxon>
        <taxon>Magnoliopsida</taxon>
        <taxon>Liliopsida</taxon>
        <taxon>Poales</taxon>
        <taxon>Cyperaceae</taxon>
        <taxon>Cyperoideae</taxon>
        <taxon>Cariceae</taxon>
        <taxon>Carex</taxon>
        <taxon>Carex subgen. Euthyceras</taxon>
    </lineage>
</organism>
<evidence type="ECO:0000313" key="3">
    <source>
        <dbReference type="Proteomes" id="UP000623129"/>
    </source>
</evidence>
<dbReference type="InterPro" id="IPR050942">
    <property type="entry name" value="F-box_BR-signaling"/>
</dbReference>
<reference evidence="2" key="1">
    <citation type="submission" date="2020-01" db="EMBL/GenBank/DDBJ databases">
        <title>Genome sequence of Kobresia littledalei, the first chromosome-level genome in the family Cyperaceae.</title>
        <authorList>
            <person name="Qu G."/>
        </authorList>
    </citation>
    <scope>NUCLEOTIDE SEQUENCE</scope>
    <source>
        <strain evidence="2">C.B.Clarke</strain>
        <tissue evidence="2">Leaf</tissue>
    </source>
</reference>
<accession>A0A833VYV1</accession>